<dbReference type="InterPro" id="IPR013369">
    <property type="entry name" value="T2SS_GspE"/>
</dbReference>
<dbReference type="Pfam" id="PF05157">
    <property type="entry name" value="MshEN"/>
    <property type="match status" value="1"/>
</dbReference>
<dbReference type="InterPro" id="IPR027417">
    <property type="entry name" value="P-loop_NTPase"/>
</dbReference>
<dbReference type="PANTHER" id="PTHR30258">
    <property type="entry name" value="TYPE II SECRETION SYSTEM PROTEIN GSPE-RELATED"/>
    <property type="match status" value="1"/>
</dbReference>
<comment type="caution">
    <text evidence="11">The sequence shown here is derived from an EMBL/GenBank/DDBJ whole genome shotgun (WGS) entry which is preliminary data.</text>
</comment>
<evidence type="ECO:0000256" key="5">
    <source>
        <dbReference type="ARBA" id="ARBA00022927"/>
    </source>
</evidence>
<evidence type="ECO:0000256" key="4">
    <source>
        <dbReference type="ARBA" id="ARBA00022840"/>
    </source>
</evidence>
<dbReference type="Gene3D" id="3.30.300.160">
    <property type="entry name" value="Type II secretion system, protein E, N-terminal domain"/>
    <property type="match status" value="1"/>
</dbReference>
<organism evidence="11 12">
    <name type="scientific">Tectimicrobiota bacterium</name>
    <dbReference type="NCBI Taxonomy" id="2528274"/>
    <lineage>
        <taxon>Bacteria</taxon>
        <taxon>Pseudomonadati</taxon>
        <taxon>Nitrospinota/Tectimicrobiota group</taxon>
        <taxon>Candidatus Tectimicrobiota</taxon>
    </lineage>
</organism>
<dbReference type="EMBL" id="JACPRF010000068">
    <property type="protein sequence ID" value="MBI2875696.1"/>
    <property type="molecule type" value="Genomic_DNA"/>
</dbReference>
<dbReference type="InterPro" id="IPR001482">
    <property type="entry name" value="T2SS/T4SS_dom"/>
</dbReference>
<dbReference type="AlphaFoldDB" id="A0A932CLP9"/>
<dbReference type="InterPro" id="IPR003593">
    <property type="entry name" value="AAA+_ATPase"/>
</dbReference>
<evidence type="ECO:0000313" key="11">
    <source>
        <dbReference type="EMBL" id="MBI2875696.1"/>
    </source>
</evidence>
<dbReference type="Pfam" id="PF00437">
    <property type="entry name" value="T2SSE"/>
    <property type="match status" value="1"/>
</dbReference>
<dbReference type="GO" id="GO:0005524">
    <property type="term" value="F:ATP binding"/>
    <property type="evidence" value="ECO:0007669"/>
    <property type="project" value="UniProtKB-KW"/>
</dbReference>
<reference evidence="11" key="1">
    <citation type="submission" date="2020-07" db="EMBL/GenBank/DDBJ databases">
        <title>Huge and variable diversity of episymbiotic CPR bacteria and DPANN archaea in groundwater ecosystems.</title>
        <authorList>
            <person name="He C.Y."/>
            <person name="Keren R."/>
            <person name="Whittaker M."/>
            <person name="Farag I.F."/>
            <person name="Doudna J."/>
            <person name="Cate J.H.D."/>
            <person name="Banfield J.F."/>
        </authorList>
    </citation>
    <scope>NUCLEOTIDE SEQUENCE</scope>
    <source>
        <strain evidence="11">NC_groundwater_672_Ag_B-0.1um_62_36</strain>
    </source>
</reference>
<comment type="similarity">
    <text evidence="1">Belongs to the GSP E family.</text>
</comment>
<dbReference type="InterPro" id="IPR037257">
    <property type="entry name" value="T2SS_E_N_sf"/>
</dbReference>
<dbReference type="CDD" id="cd01129">
    <property type="entry name" value="PulE-GspE-like"/>
    <property type="match status" value="1"/>
</dbReference>
<feature type="region of interest" description="Disordered" evidence="9">
    <location>
        <begin position="31"/>
        <end position="63"/>
    </location>
</feature>
<dbReference type="Gene3D" id="3.40.50.300">
    <property type="entry name" value="P-loop containing nucleotide triphosphate hydrolases"/>
    <property type="match status" value="1"/>
</dbReference>
<keyword evidence="6" id="KW-1278">Translocase</keyword>
<dbReference type="GO" id="GO:0016887">
    <property type="term" value="F:ATP hydrolysis activity"/>
    <property type="evidence" value="ECO:0007669"/>
    <property type="project" value="TreeGrafter"/>
</dbReference>
<keyword evidence="5" id="KW-0653">Protein transport</keyword>
<keyword evidence="3" id="KW-0547">Nucleotide-binding</keyword>
<dbReference type="GO" id="GO:0015628">
    <property type="term" value="P:protein secretion by the type II secretion system"/>
    <property type="evidence" value="ECO:0007669"/>
    <property type="project" value="InterPro"/>
</dbReference>
<evidence type="ECO:0000256" key="6">
    <source>
        <dbReference type="ARBA" id="ARBA00022967"/>
    </source>
</evidence>
<dbReference type="SUPFAM" id="SSF160246">
    <property type="entry name" value="EspE N-terminal domain-like"/>
    <property type="match status" value="1"/>
</dbReference>
<sequence length="583" mass="65316">MVNHFATNHNHKRKGLLNLVSSLRERIAPKSGATLFPPGPSPAEGPTLVKGNNSHRAESSLLKPARREEEWLQELSEELEIPYISLGQLPEAPYIIGTLPLKFMREHKVFPFRLKDNILSLVVQDPLDIYTLDAIRLATGFQLDLHLGRERDILEAIEQYYGSGATTMEKIIEDMQGEEVPLSYESEEDVERLKDIASEAPVIRLVNLLITKAVERGASDIHIEPYEDALYVRYRIDGILQDTDSPPKRLQAAIISRVKIMAKLNIAERRLPQDGRIRLRVLGKEIDLRVSAMPTVYGESVVMRILDRSSIVFSLERLGFGKDTLQGFHELIVKPYGIILVTGPTGSGKTTTLYAALEKINSKEKKIITVEDPVEYQLTGVNQIQVKPQIGLTFGHCLRAIVRQEPDSLMSGEIRDLETAEIAIQSALTGHLVFSTLHTNDAAGAITRLVDMGIEHFLVASSLEGILAQRLVRVLCDKCKEPYLLAQEVQKDLGIEEVEGDVVIFRPTGCAECSHTGYRGRTGIFELLMVGEEIRDLVMRKTSSNVIRNRAVELGMRLLRQDGWRKVLKGITSIEEVLRVTQE</sequence>
<protein>
    <recommendedName>
        <fullName evidence="7">protein-secreting ATPase</fullName>
        <ecNumber evidence="7">7.4.2.8</ecNumber>
    </recommendedName>
</protein>
<keyword evidence="2" id="KW-0813">Transport</keyword>
<dbReference type="GO" id="GO:0015627">
    <property type="term" value="C:type II protein secretion system complex"/>
    <property type="evidence" value="ECO:0007669"/>
    <property type="project" value="InterPro"/>
</dbReference>
<dbReference type="SUPFAM" id="SSF52540">
    <property type="entry name" value="P-loop containing nucleoside triphosphate hydrolases"/>
    <property type="match status" value="1"/>
</dbReference>
<dbReference type="GO" id="GO:0008564">
    <property type="term" value="F:protein-exporting ATPase activity"/>
    <property type="evidence" value="ECO:0007669"/>
    <property type="project" value="UniProtKB-EC"/>
</dbReference>
<evidence type="ECO:0000256" key="7">
    <source>
        <dbReference type="ARBA" id="ARBA00024382"/>
    </source>
</evidence>
<keyword evidence="4" id="KW-0067">ATP-binding</keyword>
<evidence type="ECO:0000256" key="9">
    <source>
        <dbReference type="SAM" id="MobiDB-lite"/>
    </source>
</evidence>
<gene>
    <name evidence="11" type="primary">gspE</name>
    <name evidence="11" type="ORF">HYY20_02310</name>
</gene>
<evidence type="ECO:0000259" key="10">
    <source>
        <dbReference type="SMART" id="SM00382"/>
    </source>
</evidence>
<dbReference type="InterPro" id="IPR007831">
    <property type="entry name" value="T2SS_GspE_N"/>
</dbReference>
<feature type="domain" description="AAA+ ATPase" evidence="10">
    <location>
        <begin position="335"/>
        <end position="553"/>
    </location>
</feature>
<dbReference type="FunFam" id="3.30.450.90:FF:000001">
    <property type="entry name" value="Type II secretion system ATPase GspE"/>
    <property type="match status" value="1"/>
</dbReference>
<accession>A0A932CLP9</accession>
<dbReference type="PANTHER" id="PTHR30258:SF2">
    <property type="entry name" value="COMG OPERON PROTEIN 1"/>
    <property type="match status" value="1"/>
</dbReference>
<dbReference type="FunFam" id="3.40.50.300:FF:000398">
    <property type="entry name" value="Type IV pilus assembly ATPase PilB"/>
    <property type="match status" value="1"/>
</dbReference>
<evidence type="ECO:0000256" key="2">
    <source>
        <dbReference type="ARBA" id="ARBA00022448"/>
    </source>
</evidence>
<name>A0A932CLP9_UNCTE</name>
<evidence type="ECO:0000256" key="8">
    <source>
        <dbReference type="ARBA" id="ARBA00034006"/>
    </source>
</evidence>
<evidence type="ECO:0000256" key="1">
    <source>
        <dbReference type="ARBA" id="ARBA00006611"/>
    </source>
</evidence>
<comment type="catalytic activity">
    <reaction evidence="8">
        <text>ATP + H2O + cellular proteinSide 1 = ADP + phosphate + cellular proteinSide 2.</text>
        <dbReference type="EC" id="7.4.2.8"/>
    </reaction>
</comment>
<dbReference type="NCBIfam" id="TIGR02533">
    <property type="entry name" value="type_II_gspE"/>
    <property type="match status" value="1"/>
</dbReference>
<dbReference type="SMART" id="SM00382">
    <property type="entry name" value="AAA"/>
    <property type="match status" value="1"/>
</dbReference>
<evidence type="ECO:0000313" key="12">
    <source>
        <dbReference type="Proteomes" id="UP000769766"/>
    </source>
</evidence>
<dbReference type="Gene3D" id="3.30.450.90">
    <property type="match status" value="1"/>
</dbReference>
<dbReference type="EC" id="7.4.2.8" evidence="7"/>
<dbReference type="Proteomes" id="UP000769766">
    <property type="component" value="Unassembled WGS sequence"/>
</dbReference>
<evidence type="ECO:0000256" key="3">
    <source>
        <dbReference type="ARBA" id="ARBA00022741"/>
    </source>
</evidence>
<proteinExistence type="inferred from homology"/>
<dbReference type="GO" id="GO:0005886">
    <property type="term" value="C:plasma membrane"/>
    <property type="evidence" value="ECO:0007669"/>
    <property type="project" value="TreeGrafter"/>
</dbReference>